<name>A0ABU2CH15_9MICO</name>
<proteinExistence type="predicted"/>
<organism evidence="2 3">
    <name type="scientific">Promicromonospora iranensis</name>
    <dbReference type="NCBI Taxonomy" id="1105144"/>
    <lineage>
        <taxon>Bacteria</taxon>
        <taxon>Bacillati</taxon>
        <taxon>Actinomycetota</taxon>
        <taxon>Actinomycetes</taxon>
        <taxon>Micrococcales</taxon>
        <taxon>Promicromonosporaceae</taxon>
        <taxon>Promicromonospora</taxon>
    </lineage>
</organism>
<dbReference type="InterPro" id="IPR036388">
    <property type="entry name" value="WH-like_DNA-bd_sf"/>
</dbReference>
<reference evidence="2 3" key="1">
    <citation type="submission" date="2023-07" db="EMBL/GenBank/DDBJ databases">
        <title>Sequencing the genomes of 1000 actinobacteria strains.</title>
        <authorList>
            <person name="Klenk H.-P."/>
        </authorList>
    </citation>
    <scope>NUCLEOTIDE SEQUENCE [LARGE SCALE GENOMIC DNA]</scope>
    <source>
        <strain evidence="2 3">DSM 45554</strain>
    </source>
</reference>
<comment type="caution">
    <text evidence="2">The sequence shown here is derived from an EMBL/GenBank/DDBJ whole genome shotgun (WGS) entry which is preliminary data.</text>
</comment>
<evidence type="ECO:0000259" key="1">
    <source>
        <dbReference type="SMART" id="SM00421"/>
    </source>
</evidence>
<evidence type="ECO:0000313" key="3">
    <source>
        <dbReference type="Proteomes" id="UP001183585"/>
    </source>
</evidence>
<gene>
    <name evidence="2" type="ORF">J2S48_000141</name>
</gene>
<protein>
    <recommendedName>
        <fullName evidence="1">HTH luxR-type domain-containing protein</fullName>
    </recommendedName>
</protein>
<keyword evidence="3" id="KW-1185">Reference proteome</keyword>
<dbReference type="EMBL" id="JAVDYE010000001">
    <property type="protein sequence ID" value="MDR7380626.1"/>
    <property type="molecule type" value="Genomic_DNA"/>
</dbReference>
<dbReference type="Proteomes" id="UP001183585">
    <property type="component" value="Unassembled WGS sequence"/>
</dbReference>
<dbReference type="RefSeq" id="WP_274992490.1">
    <property type="nucleotide sequence ID" value="NZ_JAJQQP010000002.1"/>
</dbReference>
<evidence type="ECO:0000313" key="2">
    <source>
        <dbReference type="EMBL" id="MDR7380626.1"/>
    </source>
</evidence>
<dbReference type="SMART" id="SM00421">
    <property type="entry name" value="HTH_LUXR"/>
    <property type="match status" value="1"/>
</dbReference>
<accession>A0ABU2CH15</accession>
<dbReference type="InterPro" id="IPR000792">
    <property type="entry name" value="Tscrpt_reg_LuxR_C"/>
</dbReference>
<dbReference type="Gene3D" id="1.10.10.10">
    <property type="entry name" value="Winged helix-like DNA-binding domain superfamily/Winged helix DNA-binding domain"/>
    <property type="match status" value="1"/>
</dbReference>
<sequence>MQTGETVTIVRGEQELMERTAHLFASATDVACAANDLFTWARAQTADLTERYRTRPLADTRIRKVYRSGILLDPVASRTLAAARDRHGAQIRITSDEINETIVLDRRLAILAGDLSAGVRSYSVITQREAVQGVTSLFDAAWRSATDLDVYDTQIAEIRQLAPRVLDLLSQGVKDEAAARALGLGVRTYRRRVAELMDALGAESRFQAGVRARELGLV</sequence>
<feature type="domain" description="HTH luxR-type" evidence="1">
    <location>
        <begin position="158"/>
        <end position="212"/>
    </location>
</feature>
<dbReference type="SUPFAM" id="SSF46894">
    <property type="entry name" value="C-terminal effector domain of the bipartite response regulators"/>
    <property type="match status" value="1"/>
</dbReference>
<dbReference type="InterPro" id="IPR016032">
    <property type="entry name" value="Sig_transdc_resp-reg_C-effctor"/>
</dbReference>